<dbReference type="AlphaFoldDB" id="A0A3E3JY67"/>
<dbReference type="NCBIfam" id="TIGR01665">
    <property type="entry name" value="put_anti_recept"/>
    <property type="match status" value="1"/>
</dbReference>
<accession>A0A3E3JY67</accession>
<sequence>MIEIYEAGNEDFLHNGDMTLLPESCETECELNGSWEMELSHPIDPDGRWTLIQEGAVIAAPLFHSKKQLFRIYKKKKNRIRVTAYARPILYDAAKELYLNRLEISGTGQQVLNYMTRGQEKYRASSDIIKTAYVECIRTNLIEAVQGDGDHSFLKKFGGEVFYDNYEMIINEQIGEDNGARAEFGYNCKEIEEEIDMSDVITRIVPVAYNDYMLDGETPWVDSPLIGNYPVIYTKTVEFKDVKLATDAKEGEESFDSLEELRRELVRRCQEQFQEGVDKPKCSYSCDMYAIENTEQYRNVKGLEAIGLGDTVQCKNKKLGITTTARAISITYDNVRKKNSKVELGEFRYNYLKEMSSVAQRVEKTIREDGSLVAEQVQGTIDAMKANLYAQSTAAKKTNSAAFLIEVLDELSALYGAMEAGTQGLRVAKEKLPDGTWDWKTAVTAAGIIADLIVAGKLSDKLGNNYFDLDEGVINAQKMTIGPFGVTTDGFLYMKHGETTSDSYWRALLGPDGQTGDTHFRSDRIEADTVQTDNIHIGTVGVDEKTTKTGRAEFSDGSYMDFVDGIFVGGKTAEGGTV</sequence>
<dbReference type="InterPro" id="IPR010572">
    <property type="entry name" value="Tail_dom"/>
</dbReference>
<evidence type="ECO:0000313" key="2">
    <source>
        <dbReference type="EMBL" id="RGE84392.1"/>
    </source>
</evidence>
<keyword evidence="3" id="KW-1185">Reference proteome</keyword>
<dbReference type="Pfam" id="PF06605">
    <property type="entry name" value="Prophage_tail"/>
    <property type="match status" value="1"/>
</dbReference>
<dbReference type="Proteomes" id="UP000261080">
    <property type="component" value="Unassembled WGS sequence"/>
</dbReference>
<evidence type="ECO:0000313" key="3">
    <source>
        <dbReference type="Proteomes" id="UP000261080"/>
    </source>
</evidence>
<dbReference type="RefSeq" id="WP_117493915.1">
    <property type="nucleotide sequence ID" value="NZ_CALBAT010000008.1"/>
</dbReference>
<gene>
    <name evidence="2" type="ORF">DW016_15605</name>
</gene>
<comment type="caution">
    <text evidence="2">The sequence shown here is derived from an EMBL/GenBank/DDBJ whole genome shotgun (WGS) entry which is preliminary data.</text>
</comment>
<evidence type="ECO:0000259" key="1">
    <source>
        <dbReference type="Pfam" id="PF06605"/>
    </source>
</evidence>
<protein>
    <recommendedName>
        <fullName evidence="1">Tail spike domain-containing protein</fullName>
    </recommendedName>
</protein>
<feature type="domain" description="Tail spike" evidence="1">
    <location>
        <begin position="122"/>
        <end position="349"/>
    </location>
</feature>
<reference evidence="2 3" key="1">
    <citation type="submission" date="2018-08" db="EMBL/GenBank/DDBJ databases">
        <title>A genome reference for cultivated species of the human gut microbiota.</title>
        <authorList>
            <person name="Zou Y."/>
            <person name="Xue W."/>
            <person name="Luo G."/>
        </authorList>
    </citation>
    <scope>NUCLEOTIDE SEQUENCE [LARGE SCALE GENOMIC DNA]</scope>
    <source>
        <strain evidence="2 3">AF37-2AT</strain>
    </source>
</reference>
<dbReference type="EMBL" id="QVLX01000017">
    <property type="protein sequence ID" value="RGE84392.1"/>
    <property type="molecule type" value="Genomic_DNA"/>
</dbReference>
<organism evidence="2 3">
    <name type="scientific">Sellimonas intestinalis</name>
    <dbReference type="NCBI Taxonomy" id="1653434"/>
    <lineage>
        <taxon>Bacteria</taxon>
        <taxon>Bacillati</taxon>
        <taxon>Bacillota</taxon>
        <taxon>Clostridia</taxon>
        <taxon>Lachnospirales</taxon>
        <taxon>Lachnospiraceae</taxon>
        <taxon>Sellimonas</taxon>
    </lineage>
</organism>
<proteinExistence type="predicted"/>
<dbReference type="InterPro" id="IPR007119">
    <property type="entry name" value="Phage_tail_spike_N"/>
</dbReference>
<dbReference type="OrthoDB" id="4387735at2"/>
<name>A0A3E3JY67_9FIRM</name>